<accession>A0A4Y8DI38</accession>
<dbReference type="AlphaFoldDB" id="A0A4Y8DI38"/>
<name>A0A4Y8DI38_9HELO</name>
<sequence length="141" mass="15452">MRVHFYPVIGGHVNGCFTGNYTEDQQMSTSILSCTSNGVAHSTAFSALVATTRNPELDALSKGHCMGSLPLDKEMAKTRLRLGELKKGALKEMAGVDGSVEIRHLILGFEADLVRLRKGGVYVEYGYMEYEATGCWKGVFR</sequence>
<dbReference type="OrthoDB" id="5322539at2759"/>
<evidence type="ECO:0000313" key="1">
    <source>
        <dbReference type="EMBL" id="TEY87401.1"/>
    </source>
</evidence>
<dbReference type="Proteomes" id="UP000297299">
    <property type="component" value="Unassembled WGS sequence"/>
</dbReference>
<keyword evidence="2" id="KW-1185">Reference proteome</keyword>
<evidence type="ECO:0000313" key="2">
    <source>
        <dbReference type="Proteomes" id="UP000297299"/>
    </source>
</evidence>
<dbReference type="EMBL" id="PHWZ01000002">
    <property type="protein sequence ID" value="TEY87401.1"/>
    <property type="molecule type" value="Genomic_DNA"/>
</dbReference>
<organism evidence="1 2">
    <name type="scientific">Botryotinia calthae</name>
    <dbReference type="NCBI Taxonomy" id="38488"/>
    <lineage>
        <taxon>Eukaryota</taxon>
        <taxon>Fungi</taxon>
        <taxon>Dikarya</taxon>
        <taxon>Ascomycota</taxon>
        <taxon>Pezizomycotina</taxon>
        <taxon>Leotiomycetes</taxon>
        <taxon>Helotiales</taxon>
        <taxon>Sclerotiniaceae</taxon>
        <taxon>Botryotinia</taxon>
    </lineage>
</organism>
<gene>
    <name evidence="1" type="ORF">BOTCAL_0002g00070</name>
</gene>
<reference evidence="1 2" key="1">
    <citation type="submission" date="2017-11" db="EMBL/GenBank/DDBJ databases">
        <title>Comparative genomics of Botrytis spp.</title>
        <authorList>
            <person name="Valero-Jimenez C.A."/>
            <person name="Tapia P."/>
            <person name="Veloso J."/>
            <person name="Silva-Moreno E."/>
            <person name="Staats M."/>
            <person name="Valdes J.H."/>
            <person name="Van Kan J.A.L."/>
        </authorList>
    </citation>
    <scope>NUCLEOTIDE SEQUENCE [LARGE SCALE GENOMIC DNA]</scope>
    <source>
        <strain evidence="1 2">MUCL2830</strain>
    </source>
</reference>
<protein>
    <submittedName>
        <fullName evidence="1">Uncharacterized protein</fullName>
    </submittedName>
</protein>
<proteinExistence type="predicted"/>
<dbReference type="PANTHER" id="PTHR35041:SF6">
    <property type="entry name" value="FORMYLMETHIONINE DEFORMYLASE-LIKE PROTEIN-RELATED"/>
    <property type="match status" value="1"/>
</dbReference>
<dbReference type="PANTHER" id="PTHR35041">
    <property type="entry name" value="MEDIATOR OF RNA POLYMERASE II TRANSCRIPTION SUBUNIT 1"/>
    <property type="match status" value="1"/>
</dbReference>
<comment type="caution">
    <text evidence="1">The sequence shown here is derived from an EMBL/GenBank/DDBJ whole genome shotgun (WGS) entry which is preliminary data.</text>
</comment>
<dbReference type="STRING" id="38488.A0A4Y8DI38"/>